<dbReference type="InterPro" id="IPR035919">
    <property type="entry name" value="EAL_sf"/>
</dbReference>
<dbReference type="PROSITE" id="PS50113">
    <property type="entry name" value="PAC"/>
    <property type="match status" value="1"/>
</dbReference>
<dbReference type="InterPro" id="IPR000014">
    <property type="entry name" value="PAS"/>
</dbReference>
<dbReference type="InterPro" id="IPR001633">
    <property type="entry name" value="EAL_dom"/>
</dbReference>
<evidence type="ECO:0000259" key="3">
    <source>
        <dbReference type="PROSITE" id="PS50883"/>
    </source>
</evidence>
<dbReference type="InterPro" id="IPR000700">
    <property type="entry name" value="PAS-assoc_C"/>
</dbReference>
<dbReference type="InterPro" id="IPR000160">
    <property type="entry name" value="GGDEF_dom"/>
</dbReference>
<comment type="caution">
    <text evidence="5">The sequence shown here is derived from an EMBL/GenBank/DDBJ whole genome shotgun (WGS) entry which is preliminary data.</text>
</comment>
<dbReference type="NCBIfam" id="TIGR00229">
    <property type="entry name" value="sensory_box"/>
    <property type="match status" value="1"/>
</dbReference>
<keyword evidence="6" id="KW-1185">Reference proteome</keyword>
<evidence type="ECO:0000313" key="5">
    <source>
        <dbReference type="EMBL" id="MCX2982391.1"/>
    </source>
</evidence>
<dbReference type="InterPro" id="IPR052155">
    <property type="entry name" value="Biofilm_reg_signaling"/>
</dbReference>
<dbReference type="SUPFAM" id="SSF55073">
    <property type="entry name" value="Nucleotide cyclase"/>
    <property type="match status" value="1"/>
</dbReference>
<dbReference type="SMART" id="SM00086">
    <property type="entry name" value="PAC"/>
    <property type="match status" value="1"/>
</dbReference>
<dbReference type="SMART" id="SM00267">
    <property type="entry name" value="GGDEF"/>
    <property type="match status" value="1"/>
</dbReference>
<sequence length="618" mass="69575">MAYGMTALSLASCLLAFVLLVALVSIRRKNTAIANLLKRKSDQLEVSEEELRLLATTFDSHEPILITDKDLTIRRVNPAFTRATGFERLDLVGTKASMFSLEDRYLPWHEIHHALEEDGQFSGEVMCRKKNGQCIPMYQRLTAVTDRHRGTTHYVAVYSDITEQKRTQEKINKLAFFDSLTGLPNRRKILDSLDRELAHAQRYETAGALFFMDIDNFKDINDTLGHDHGDCLLVELGRRLTDNVRKSDTVSRLGGDEFLILLPGDTSNEEDTIEHASRICEKILALSEVPYIIAGQKHYVSLSIGITIFPSNASSPLELLKQADTALYKAKGGGKNSACFFHPEMQRVAENRLAMERDLREALQRDEFMLRFQPQVDGGGVIRGAEALIRWTRPGIGAVAPEQFIPVAEDCGLIVPIGNWVLQESCEQMSKWLQQGLALDHVSVNVSPRQFRDADFVARVARVLSETQLPARHLMLELTESVVVENLDDAKSKMDALNALGVRSSMDDFGTGYSSLSYLSELPFYELKIDQRFVRSLFVDRKNSVIATTIIAMAKSLHLRVLAEGVESEEQLEFLRRHDCTNYQGYYFSQPVSACELERLMAQAGNEYHHGPPNLSVM</sequence>
<dbReference type="CDD" id="cd00130">
    <property type="entry name" value="PAS"/>
    <property type="match status" value="1"/>
</dbReference>
<feature type="domain" description="PAS" evidence="1">
    <location>
        <begin position="47"/>
        <end position="118"/>
    </location>
</feature>
<dbReference type="PROSITE" id="PS50112">
    <property type="entry name" value="PAS"/>
    <property type="match status" value="1"/>
</dbReference>
<dbReference type="Pfam" id="PF00563">
    <property type="entry name" value="EAL"/>
    <property type="match status" value="1"/>
</dbReference>
<dbReference type="SUPFAM" id="SSF55785">
    <property type="entry name" value="PYP-like sensor domain (PAS domain)"/>
    <property type="match status" value="1"/>
</dbReference>
<dbReference type="Gene3D" id="3.20.20.450">
    <property type="entry name" value="EAL domain"/>
    <property type="match status" value="1"/>
</dbReference>
<dbReference type="PROSITE" id="PS50887">
    <property type="entry name" value="GGDEF"/>
    <property type="match status" value="1"/>
</dbReference>
<dbReference type="Pfam" id="PF00990">
    <property type="entry name" value="GGDEF"/>
    <property type="match status" value="1"/>
</dbReference>
<dbReference type="CDD" id="cd01949">
    <property type="entry name" value="GGDEF"/>
    <property type="match status" value="1"/>
</dbReference>
<proteinExistence type="predicted"/>
<evidence type="ECO:0000259" key="4">
    <source>
        <dbReference type="PROSITE" id="PS50887"/>
    </source>
</evidence>
<protein>
    <submittedName>
        <fullName evidence="5">GGDEF and EAL domain-containing protein</fullName>
    </submittedName>
</protein>
<organism evidence="5 6">
    <name type="scientific">Candidatus Litorirhabdus singularis</name>
    <dbReference type="NCBI Taxonomy" id="2518993"/>
    <lineage>
        <taxon>Bacteria</taxon>
        <taxon>Pseudomonadati</taxon>
        <taxon>Pseudomonadota</taxon>
        <taxon>Gammaproteobacteria</taxon>
        <taxon>Cellvibrionales</taxon>
        <taxon>Halieaceae</taxon>
        <taxon>Candidatus Litorirhabdus</taxon>
    </lineage>
</organism>
<dbReference type="NCBIfam" id="TIGR00254">
    <property type="entry name" value="GGDEF"/>
    <property type="match status" value="1"/>
</dbReference>
<feature type="domain" description="GGDEF" evidence="4">
    <location>
        <begin position="205"/>
        <end position="343"/>
    </location>
</feature>
<dbReference type="SMART" id="SM00052">
    <property type="entry name" value="EAL"/>
    <property type="match status" value="1"/>
</dbReference>
<gene>
    <name evidence="5" type="ORF">EYC98_16120</name>
</gene>
<evidence type="ECO:0000259" key="2">
    <source>
        <dbReference type="PROSITE" id="PS50113"/>
    </source>
</evidence>
<dbReference type="PANTHER" id="PTHR44757:SF2">
    <property type="entry name" value="BIOFILM ARCHITECTURE MAINTENANCE PROTEIN MBAA"/>
    <property type="match status" value="1"/>
</dbReference>
<evidence type="ECO:0000313" key="6">
    <source>
        <dbReference type="Proteomes" id="UP001143362"/>
    </source>
</evidence>
<reference evidence="5" key="1">
    <citation type="submission" date="2019-02" db="EMBL/GenBank/DDBJ databases">
        <authorList>
            <person name="Li S.-H."/>
        </authorList>
    </citation>
    <scope>NUCLEOTIDE SEQUENCE</scope>
    <source>
        <strain evidence="5">IMCC14734</strain>
    </source>
</reference>
<dbReference type="Gene3D" id="3.30.450.20">
    <property type="entry name" value="PAS domain"/>
    <property type="match status" value="1"/>
</dbReference>
<dbReference type="InterPro" id="IPR035965">
    <property type="entry name" value="PAS-like_dom_sf"/>
</dbReference>
<dbReference type="Proteomes" id="UP001143362">
    <property type="component" value="Unassembled WGS sequence"/>
</dbReference>
<dbReference type="Gene3D" id="3.30.70.270">
    <property type="match status" value="1"/>
</dbReference>
<dbReference type="PANTHER" id="PTHR44757">
    <property type="entry name" value="DIGUANYLATE CYCLASE DGCP"/>
    <property type="match status" value="1"/>
</dbReference>
<dbReference type="PROSITE" id="PS50883">
    <property type="entry name" value="EAL"/>
    <property type="match status" value="1"/>
</dbReference>
<feature type="domain" description="EAL" evidence="3">
    <location>
        <begin position="352"/>
        <end position="605"/>
    </location>
</feature>
<dbReference type="SMART" id="SM00091">
    <property type="entry name" value="PAS"/>
    <property type="match status" value="1"/>
</dbReference>
<evidence type="ECO:0000259" key="1">
    <source>
        <dbReference type="PROSITE" id="PS50112"/>
    </source>
</evidence>
<dbReference type="SUPFAM" id="SSF141868">
    <property type="entry name" value="EAL domain-like"/>
    <property type="match status" value="1"/>
</dbReference>
<dbReference type="InterPro" id="IPR001610">
    <property type="entry name" value="PAC"/>
</dbReference>
<dbReference type="InterPro" id="IPR029787">
    <property type="entry name" value="Nucleotide_cyclase"/>
</dbReference>
<feature type="domain" description="PAC" evidence="2">
    <location>
        <begin position="121"/>
        <end position="173"/>
    </location>
</feature>
<dbReference type="EMBL" id="SHNN01000003">
    <property type="protein sequence ID" value="MCX2982391.1"/>
    <property type="molecule type" value="Genomic_DNA"/>
</dbReference>
<dbReference type="InterPro" id="IPR043128">
    <property type="entry name" value="Rev_trsase/Diguanyl_cyclase"/>
</dbReference>
<accession>A0ABT3TJ97</accession>
<dbReference type="Pfam" id="PF13426">
    <property type="entry name" value="PAS_9"/>
    <property type="match status" value="1"/>
</dbReference>
<name>A0ABT3TJ97_9GAMM</name>
<dbReference type="RefSeq" id="WP_279246416.1">
    <property type="nucleotide sequence ID" value="NZ_SHNN01000003.1"/>
</dbReference>
<dbReference type="CDD" id="cd01948">
    <property type="entry name" value="EAL"/>
    <property type="match status" value="1"/>
</dbReference>